<dbReference type="OrthoDB" id="3268570at2"/>
<keyword evidence="3" id="KW-1185">Reference proteome</keyword>
<name>A0A2U1EVL1_9PSEU</name>
<feature type="domain" description="SpoVT-AbrB" evidence="1">
    <location>
        <begin position="7"/>
        <end position="52"/>
    </location>
</feature>
<comment type="caution">
    <text evidence="2">The sequence shown here is derived from an EMBL/GenBank/DDBJ whole genome shotgun (WGS) entry which is preliminary data.</text>
</comment>
<dbReference type="Pfam" id="PF04014">
    <property type="entry name" value="MazE_antitoxin"/>
    <property type="match status" value="1"/>
</dbReference>
<protein>
    <recommendedName>
        <fullName evidence="1">SpoVT-AbrB domain-containing protein</fullName>
    </recommendedName>
</protein>
<dbReference type="EMBL" id="QEKW01000019">
    <property type="protein sequence ID" value="PVZ03949.1"/>
    <property type="molecule type" value="Genomic_DNA"/>
</dbReference>
<dbReference type="Proteomes" id="UP000245639">
    <property type="component" value="Unassembled WGS sequence"/>
</dbReference>
<organism evidence="2 3">
    <name type="scientific">Actinomycetospora cinnamomea</name>
    <dbReference type="NCBI Taxonomy" id="663609"/>
    <lineage>
        <taxon>Bacteria</taxon>
        <taxon>Bacillati</taxon>
        <taxon>Actinomycetota</taxon>
        <taxon>Actinomycetes</taxon>
        <taxon>Pseudonocardiales</taxon>
        <taxon>Pseudonocardiaceae</taxon>
        <taxon>Actinomycetospora</taxon>
    </lineage>
</organism>
<accession>A0A2U1EVL1</accession>
<dbReference type="AlphaFoldDB" id="A0A2U1EVL1"/>
<dbReference type="SUPFAM" id="SSF89447">
    <property type="entry name" value="AbrB/MazE/MraZ-like"/>
    <property type="match status" value="1"/>
</dbReference>
<sequence length="80" mass="8939">MSGTYPITMGDRGRLVVPREVRERHGLHAGSSLLLVETARGLVVATREQAKRLVREDLTGASLVEELISERRREAAEDDR</sequence>
<evidence type="ECO:0000313" key="3">
    <source>
        <dbReference type="Proteomes" id="UP000245639"/>
    </source>
</evidence>
<dbReference type="RefSeq" id="WP_116710756.1">
    <property type="nucleotide sequence ID" value="NZ_QEKW01000019.1"/>
</dbReference>
<proteinExistence type="predicted"/>
<dbReference type="InterPro" id="IPR007159">
    <property type="entry name" value="SpoVT-AbrB_dom"/>
</dbReference>
<dbReference type="SMART" id="SM00966">
    <property type="entry name" value="SpoVT_AbrB"/>
    <property type="match status" value="1"/>
</dbReference>
<evidence type="ECO:0000313" key="2">
    <source>
        <dbReference type="EMBL" id="PVZ03949.1"/>
    </source>
</evidence>
<dbReference type="InterPro" id="IPR037914">
    <property type="entry name" value="SpoVT-AbrB_sf"/>
</dbReference>
<reference evidence="2 3" key="1">
    <citation type="submission" date="2018-04" db="EMBL/GenBank/DDBJ databases">
        <title>Genomic Encyclopedia of Type Strains, Phase IV (KMG-IV): sequencing the most valuable type-strain genomes for metagenomic binning, comparative biology and taxonomic classification.</title>
        <authorList>
            <person name="Goeker M."/>
        </authorList>
    </citation>
    <scope>NUCLEOTIDE SEQUENCE [LARGE SCALE GENOMIC DNA]</scope>
    <source>
        <strain evidence="2 3">DSM 45771</strain>
    </source>
</reference>
<evidence type="ECO:0000259" key="1">
    <source>
        <dbReference type="SMART" id="SM00966"/>
    </source>
</evidence>
<dbReference type="GO" id="GO:0003677">
    <property type="term" value="F:DNA binding"/>
    <property type="evidence" value="ECO:0007669"/>
    <property type="project" value="InterPro"/>
</dbReference>
<gene>
    <name evidence="2" type="ORF">C8D89_11958</name>
</gene>